<name>A0ABT2JW05_9ACTN</name>
<feature type="region of interest" description="Disordered" evidence="1">
    <location>
        <begin position="1"/>
        <end position="41"/>
    </location>
</feature>
<keyword evidence="3" id="KW-1185">Reference proteome</keyword>
<comment type="caution">
    <text evidence="2">The sequence shown here is derived from an EMBL/GenBank/DDBJ whole genome shotgun (WGS) entry which is preliminary data.</text>
</comment>
<gene>
    <name evidence="2" type="ORF">LHJ74_16205</name>
</gene>
<evidence type="ECO:0000313" key="3">
    <source>
        <dbReference type="Proteomes" id="UP001156389"/>
    </source>
</evidence>
<reference evidence="2 3" key="1">
    <citation type="submission" date="2021-10" db="EMBL/GenBank/DDBJ databases">
        <title>Streptomyces gossypii sp. nov., isolated from soil collected from cotton field.</title>
        <authorList>
            <person name="Ge X."/>
            <person name="Chen X."/>
            <person name="Liu W."/>
        </authorList>
    </citation>
    <scope>NUCLEOTIDE SEQUENCE [LARGE SCALE GENOMIC DNA]</scope>
    <source>
        <strain evidence="2 3">N2-109</strain>
    </source>
</reference>
<organism evidence="2 3">
    <name type="scientific">Streptomyces gossypii</name>
    <dbReference type="NCBI Taxonomy" id="2883101"/>
    <lineage>
        <taxon>Bacteria</taxon>
        <taxon>Bacillati</taxon>
        <taxon>Actinomycetota</taxon>
        <taxon>Actinomycetes</taxon>
        <taxon>Kitasatosporales</taxon>
        <taxon>Streptomycetaceae</taxon>
        <taxon>Streptomyces</taxon>
    </lineage>
</organism>
<accession>A0ABT2JW05</accession>
<feature type="compositionally biased region" description="Basic and acidic residues" evidence="1">
    <location>
        <begin position="1"/>
        <end position="12"/>
    </location>
</feature>
<dbReference type="SUPFAM" id="SSF48371">
    <property type="entry name" value="ARM repeat"/>
    <property type="match status" value="1"/>
</dbReference>
<dbReference type="InterPro" id="IPR016024">
    <property type="entry name" value="ARM-type_fold"/>
</dbReference>
<sequence>MSDQPGDKKAEPSQDDTDPSADGPEQTDGEHADTDDDRPQDPWAARRELYEHVPRAVGGSLVGGDQTGVSGGSVGGDVVLGTKVEYHYRSAAATHTSGNIPPAELDELAEVFAGYEELVHPLRGRLREERVLVLSGAPFTGRRSAALMLLRAVGAVRVRAVDPNTRPTALKDEVNGESPGYLISGLVTKRGNPLRDIDLWAVRDALRERDAYLVITVDLFATLQGITPVPWQPPSPHAVLRSHLHGTVQDPRRERELLALALSREFLARDDHQLREAAEFAAALAEYADGRTTGESLADVGPELVRRQAQEWFGDEETPLRDKAFLISLAAFDEAAYALTAELSDALWAQFQRTEDAGAEPRVGIFGTSITKRLRLARADEYWQEEHTEWGPVRQRKARFQKPGTAAEVLREVWTSHPSARPALLQWLRQLAEDGRPLVRARAAVTAALLAQTDLPSAMALLIGGWAASKSYRDRLVAANALAMAHAVGAPNIPQILRSWCSEEAGPRFRWTAIRAYALVGPRMPDEALEALAEAARTGGEEDEARHLAESAALLLSDESAQVRSRVLRGLLDLLQDGSSGRRLALHALVLACTHADSRLLLRWYAEAASQGTSEEARRLVLLWQAALRDLRHTADALKALADWAVEADEDPQIERELTMLLPALVGSDEDRKRLDHMLRTLRGRRGGDPPPVAGRLLTVL</sequence>
<dbReference type="EMBL" id="JAJAGO010000007">
    <property type="protein sequence ID" value="MCT2591429.1"/>
    <property type="molecule type" value="Genomic_DNA"/>
</dbReference>
<protein>
    <recommendedName>
        <fullName evidence="4">LigA protein</fullName>
    </recommendedName>
</protein>
<proteinExistence type="predicted"/>
<evidence type="ECO:0000313" key="2">
    <source>
        <dbReference type="EMBL" id="MCT2591429.1"/>
    </source>
</evidence>
<evidence type="ECO:0000256" key="1">
    <source>
        <dbReference type="SAM" id="MobiDB-lite"/>
    </source>
</evidence>
<feature type="compositionally biased region" description="Basic and acidic residues" evidence="1">
    <location>
        <begin position="28"/>
        <end position="41"/>
    </location>
</feature>
<dbReference type="RefSeq" id="WP_260218759.1">
    <property type="nucleotide sequence ID" value="NZ_JAJAGO010000007.1"/>
</dbReference>
<evidence type="ECO:0008006" key="4">
    <source>
        <dbReference type="Google" id="ProtNLM"/>
    </source>
</evidence>
<dbReference type="Proteomes" id="UP001156389">
    <property type="component" value="Unassembled WGS sequence"/>
</dbReference>